<dbReference type="InterPro" id="IPR029056">
    <property type="entry name" value="Ribokinase-like"/>
</dbReference>
<keyword evidence="1" id="KW-0808">Transferase</keyword>
<protein>
    <submittedName>
        <fullName evidence="4">Carbohydrate kinase</fullName>
    </submittedName>
</protein>
<dbReference type="EMBL" id="AWQS01000041">
    <property type="protein sequence ID" value="EWT06591.1"/>
    <property type="molecule type" value="Genomic_DNA"/>
</dbReference>
<accession>W9GK29</accession>
<dbReference type="SUPFAM" id="SSF53613">
    <property type="entry name" value="Ribokinase-like"/>
    <property type="match status" value="1"/>
</dbReference>
<dbReference type="Pfam" id="PF00294">
    <property type="entry name" value="PfkB"/>
    <property type="match status" value="1"/>
</dbReference>
<keyword evidence="2 4" id="KW-0418">Kinase</keyword>
<evidence type="ECO:0000259" key="3">
    <source>
        <dbReference type="Pfam" id="PF00294"/>
    </source>
</evidence>
<evidence type="ECO:0000256" key="2">
    <source>
        <dbReference type="ARBA" id="ARBA00022777"/>
    </source>
</evidence>
<dbReference type="InterPro" id="IPR002173">
    <property type="entry name" value="Carboh/pur_kinase_PfkB_CS"/>
</dbReference>
<dbReference type="AlphaFoldDB" id="W9GK29"/>
<comment type="caution">
    <text evidence="4">The sequence shown here is derived from an EMBL/GenBank/DDBJ whole genome shotgun (WGS) entry which is preliminary data.</text>
</comment>
<dbReference type="Proteomes" id="UP000019494">
    <property type="component" value="Unassembled WGS sequence"/>
</dbReference>
<dbReference type="OrthoDB" id="9808601at2"/>
<gene>
    <name evidence="4" type="ORF">N864_20255</name>
</gene>
<evidence type="ECO:0000313" key="4">
    <source>
        <dbReference type="EMBL" id="EWT06591.1"/>
    </source>
</evidence>
<evidence type="ECO:0000313" key="5">
    <source>
        <dbReference type="Proteomes" id="UP000019494"/>
    </source>
</evidence>
<dbReference type="PANTHER" id="PTHR10584">
    <property type="entry name" value="SUGAR KINASE"/>
    <property type="match status" value="1"/>
</dbReference>
<dbReference type="GO" id="GO:0016301">
    <property type="term" value="F:kinase activity"/>
    <property type="evidence" value="ECO:0007669"/>
    <property type="project" value="UniProtKB-KW"/>
</dbReference>
<proteinExistence type="predicted"/>
<dbReference type="RefSeq" id="WP_034715189.1">
    <property type="nucleotide sequence ID" value="NZ_AWQS01000041.1"/>
</dbReference>
<keyword evidence="5" id="KW-1185">Reference proteome</keyword>
<organism evidence="4 5">
    <name type="scientific">Intrasporangium chromatireducens Q5-1</name>
    <dbReference type="NCBI Taxonomy" id="584657"/>
    <lineage>
        <taxon>Bacteria</taxon>
        <taxon>Bacillati</taxon>
        <taxon>Actinomycetota</taxon>
        <taxon>Actinomycetes</taxon>
        <taxon>Micrococcales</taxon>
        <taxon>Intrasporangiaceae</taxon>
        <taxon>Intrasporangium</taxon>
    </lineage>
</organism>
<dbReference type="Gene3D" id="3.40.1190.20">
    <property type="match status" value="1"/>
</dbReference>
<dbReference type="InterPro" id="IPR011611">
    <property type="entry name" value="PfkB_dom"/>
</dbReference>
<name>W9GK29_9MICO</name>
<feature type="domain" description="Carbohydrate kinase PfkB" evidence="3">
    <location>
        <begin position="195"/>
        <end position="267"/>
    </location>
</feature>
<sequence length="284" mass="29882">MPDVVVCGPASWNELVTLDALPEPRPHTVFARSTHETLGGTSAGKALHLAQRGRSVRLYTVVGDDDVAPRILGALQASGVDVAARRVAGPSERHLNLMTERGERVSIYLATPAEPGEPPLGLRGLAGLADARAVVLDLAPWTRELALTDGAGAGLPIWTDLHDYDGSAPFHEPYLAAARRVFLSNDAMPEPLPFMHATVDRGAELVVCTLGADGALAVDADHHELRVAAPHVERVVDTNGAGDAFFAGFLDATLDGATVEQALRTAADQSGRALGSRHLSPLLD</sequence>
<reference evidence="5" key="1">
    <citation type="submission" date="2013-08" db="EMBL/GenBank/DDBJ databases">
        <title>Intrasporangium oryzae NRRL B-24470.</title>
        <authorList>
            <person name="Liu H."/>
            <person name="Wang G."/>
        </authorList>
    </citation>
    <scope>NUCLEOTIDE SEQUENCE [LARGE SCALE GENOMIC DNA]</scope>
    <source>
        <strain evidence="5">Q5-1</strain>
    </source>
</reference>
<evidence type="ECO:0000256" key="1">
    <source>
        <dbReference type="ARBA" id="ARBA00022679"/>
    </source>
</evidence>
<dbReference type="PATRIC" id="fig|584657.3.peg.1481"/>
<dbReference type="PANTHER" id="PTHR10584:SF166">
    <property type="entry name" value="RIBOKINASE"/>
    <property type="match status" value="1"/>
</dbReference>
<dbReference type="PROSITE" id="PS00584">
    <property type="entry name" value="PFKB_KINASES_2"/>
    <property type="match status" value="1"/>
</dbReference>